<evidence type="ECO:0000256" key="1">
    <source>
        <dbReference type="SAM" id="SignalP"/>
    </source>
</evidence>
<organism evidence="2 3">
    <name type="scientific">Rubricella aquisinus</name>
    <dbReference type="NCBI Taxonomy" id="2028108"/>
    <lineage>
        <taxon>Bacteria</taxon>
        <taxon>Pseudomonadati</taxon>
        <taxon>Pseudomonadota</taxon>
        <taxon>Alphaproteobacteria</taxon>
        <taxon>Rhodobacterales</taxon>
        <taxon>Paracoccaceae</taxon>
        <taxon>Rubricella</taxon>
    </lineage>
</organism>
<dbReference type="Proteomes" id="UP000553766">
    <property type="component" value="Unassembled WGS sequence"/>
</dbReference>
<evidence type="ECO:0000313" key="2">
    <source>
        <dbReference type="EMBL" id="MBB5515597.1"/>
    </source>
</evidence>
<accession>A0A840X4J2</accession>
<comment type="caution">
    <text evidence="2">The sequence shown here is derived from an EMBL/GenBank/DDBJ whole genome shotgun (WGS) entry which is preliminary data.</text>
</comment>
<dbReference type="AlphaFoldDB" id="A0A840X4J2"/>
<gene>
    <name evidence="2" type="ORF">FHS89_001609</name>
</gene>
<sequence>MRAIIVLALVLLAACTPPPAASTRVVGLGDRVVAIVDVDDGFAPALSQVIEDQVVRLLGPDLTAEAFVSAREAFVMVGTLDRAERADGATVLSMVWTVDRPRGGLPFSFTVSVVPEVRDGRVTRAEIRGLAWLSAFDFMAHPQVQAALAR</sequence>
<reference evidence="2 3" key="1">
    <citation type="submission" date="2020-08" db="EMBL/GenBank/DDBJ databases">
        <title>Genomic Encyclopedia of Type Strains, Phase IV (KMG-IV): sequencing the most valuable type-strain genomes for metagenomic binning, comparative biology and taxonomic classification.</title>
        <authorList>
            <person name="Goeker M."/>
        </authorList>
    </citation>
    <scope>NUCLEOTIDE SEQUENCE [LARGE SCALE GENOMIC DNA]</scope>
    <source>
        <strain evidence="2 3">DSM 103377</strain>
    </source>
</reference>
<evidence type="ECO:0000313" key="3">
    <source>
        <dbReference type="Proteomes" id="UP000553766"/>
    </source>
</evidence>
<proteinExistence type="predicted"/>
<feature type="signal peptide" evidence="1">
    <location>
        <begin position="1"/>
        <end position="20"/>
    </location>
</feature>
<dbReference type="EMBL" id="JACIJS010000004">
    <property type="protein sequence ID" value="MBB5515597.1"/>
    <property type="molecule type" value="Genomic_DNA"/>
</dbReference>
<keyword evidence="1" id="KW-0732">Signal</keyword>
<dbReference type="PROSITE" id="PS51257">
    <property type="entry name" value="PROKAR_LIPOPROTEIN"/>
    <property type="match status" value="1"/>
</dbReference>
<keyword evidence="3" id="KW-1185">Reference proteome</keyword>
<dbReference type="RefSeq" id="WP_184010418.1">
    <property type="nucleotide sequence ID" value="NZ_JACIJS010000004.1"/>
</dbReference>
<protein>
    <submittedName>
        <fullName evidence="2">Uncharacterized protein</fullName>
    </submittedName>
</protein>
<name>A0A840X4J2_9RHOB</name>
<feature type="chain" id="PRO_5032925512" evidence="1">
    <location>
        <begin position="21"/>
        <end position="150"/>
    </location>
</feature>